<dbReference type="GO" id="GO:0003677">
    <property type="term" value="F:DNA binding"/>
    <property type="evidence" value="ECO:0007669"/>
    <property type="project" value="UniProtKB-KW"/>
</dbReference>
<dbReference type="PROSITE" id="PS51197">
    <property type="entry name" value="HTH_RRF2_2"/>
    <property type="match status" value="1"/>
</dbReference>
<name>A0A381V0A5_9ZZZZ</name>
<dbReference type="PANTHER" id="PTHR33221:SF5">
    <property type="entry name" value="HTH-TYPE TRANSCRIPTIONAL REGULATOR ISCR"/>
    <property type="match status" value="1"/>
</dbReference>
<evidence type="ECO:0000313" key="2">
    <source>
        <dbReference type="EMBL" id="SVA32653.1"/>
    </source>
</evidence>
<evidence type="ECO:0000256" key="1">
    <source>
        <dbReference type="ARBA" id="ARBA00023125"/>
    </source>
</evidence>
<dbReference type="NCBIfam" id="TIGR00738">
    <property type="entry name" value="rrf2_super"/>
    <property type="match status" value="1"/>
</dbReference>
<dbReference type="PANTHER" id="PTHR33221">
    <property type="entry name" value="WINGED HELIX-TURN-HELIX TRANSCRIPTIONAL REGULATOR, RRF2 FAMILY"/>
    <property type="match status" value="1"/>
</dbReference>
<dbReference type="AlphaFoldDB" id="A0A381V0A5"/>
<dbReference type="InterPro" id="IPR036388">
    <property type="entry name" value="WH-like_DNA-bd_sf"/>
</dbReference>
<reference evidence="2" key="1">
    <citation type="submission" date="2018-05" db="EMBL/GenBank/DDBJ databases">
        <authorList>
            <person name="Lanie J.A."/>
            <person name="Ng W.-L."/>
            <person name="Kazmierczak K.M."/>
            <person name="Andrzejewski T.M."/>
            <person name="Davidsen T.M."/>
            <person name="Wayne K.J."/>
            <person name="Tettelin H."/>
            <person name="Glass J.I."/>
            <person name="Rusch D."/>
            <person name="Podicherti R."/>
            <person name="Tsui H.-C.T."/>
            <person name="Winkler M.E."/>
        </authorList>
    </citation>
    <scope>NUCLEOTIDE SEQUENCE</scope>
</reference>
<dbReference type="Pfam" id="PF02082">
    <property type="entry name" value="Rrf2"/>
    <property type="match status" value="1"/>
</dbReference>
<sequence>MKVDYGVRALIELAQRGKTSPVQTTDIAARQGIPEAYLDQVVTAMHKAGLIMSRRGPHGGHVLARDPSDITLAMVVNVLEVKNPLLDCLVDPGGCSHSPACAQRETWRSFEESVEKLLKSTTIADMAKRQEELTANGMAVSS</sequence>
<dbReference type="GO" id="GO:0005829">
    <property type="term" value="C:cytosol"/>
    <property type="evidence" value="ECO:0007669"/>
    <property type="project" value="TreeGrafter"/>
</dbReference>
<protein>
    <recommendedName>
        <fullName evidence="3">Rrf2 family transcriptional regulator</fullName>
    </recommendedName>
</protein>
<accession>A0A381V0A5</accession>
<gene>
    <name evidence="2" type="ORF">METZ01_LOCUS85507</name>
</gene>
<keyword evidence="1" id="KW-0238">DNA-binding</keyword>
<dbReference type="SUPFAM" id="SSF46785">
    <property type="entry name" value="Winged helix' DNA-binding domain"/>
    <property type="match status" value="1"/>
</dbReference>
<dbReference type="Gene3D" id="1.10.10.10">
    <property type="entry name" value="Winged helix-like DNA-binding domain superfamily/Winged helix DNA-binding domain"/>
    <property type="match status" value="1"/>
</dbReference>
<dbReference type="GO" id="GO:0003700">
    <property type="term" value="F:DNA-binding transcription factor activity"/>
    <property type="evidence" value="ECO:0007669"/>
    <property type="project" value="TreeGrafter"/>
</dbReference>
<dbReference type="EMBL" id="UINC01007317">
    <property type="protein sequence ID" value="SVA32653.1"/>
    <property type="molecule type" value="Genomic_DNA"/>
</dbReference>
<dbReference type="InterPro" id="IPR000944">
    <property type="entry name" value="Tscrpt_reg_Rrf2"/>
</dbReference>
<proteinExistence type="predicted"/>
<evidence type="ECO:0008006" key="3">
    <source>
        <dbReference type="Google" id="ProtNLM"/>
    </source>
</evidence>
<organism evidence="2">
    <name type="scientific">marine metagenome</name>
    <dbReference type="NCBI Taxonomy" id="408172"/>
    <lineage>
        <taxon>unclassified sequences</taxon>
        <taxon>metagenomes</taxon>
        <taxon>ecological metagenomes</taxon>
    </lineage>
</organism>
<dbReference type="InterPro" id="IPR036390">
    <property type="entry name" value="WH_DNA-bd_sf"/>
</dbReference>